<gene>
    <name evidence="1" type="ORF">D0859_11336</name>
</gene>
<sequence>MLSGLPRDHLRWRRRLLSLARFCDRDSQLLASSGRRIHDRCIRHKQGSARSVSPKTHALSQAKQTARHSMAAMVTAAAMRKSRLCASNAALHHCEKTVYRDESFLAKAHQRLLMLLLTALSLLAVASAAGSRDKKDVSARVRQEGLPGMGYVQYPSDETWVDAGVSGQVLEGVEAHYAAAKRQDEYASIYSPIISGNHAECDGSQHIPEHEPNGILALTNGFITYIFQRYGNRAFRL</sequence>
<organism evidence="1 2">
    <name type="scientific">Hortaea werneckii</name>
    <name type="common">Black yeast</name>
    <name type="synonym">Cladosporium werneckii</name>
    <dbReference type="NCBI Taxonomy" id="91943"/>
    <lineage>
        <taxon>Eukaryota</taxon>
        <taxon>Fungi</taxon>
        <taxon>Dikarya</taxon>
        <taxon>Ascomycota</taxon>
        <taxon>Pezizomycotina</taxon>
        <taxon>Dothideomycetes</taxon>
        <taxon>Dothideomycetidae</taxon>
        <taxon>Mycosphaerellales</taxon>
        <taxon>Teratosphaeriaceae</taxon>
        <taxon>Hortaea</taxon>
    </lineage>
</organism>
<reference evidence="1 2" key="1">
    <citation type="journal article" date="2018" name="BMC Genomics">
        <title>Genomic evidence for intraspecific hybridization in a clonal and extremely halotolerant yeast.</title>
        <authorList>
            <person name="Gostincar C."/>
            <person name="Stajich J.E."/>
            <person name="Zupancic J."/>
            <person name="Zalar P."/>
            <person name="Gunde-Cimerman N."/>
        </authorList>
    </citation>
    <scope>NUCLEOTIDE SEQUENCE [LARGE SCALE GENOMIC DNA]</scope>
    <source>
        <strain evidence="1 2">EXF-120</strain>
    </source>
</reference>
<dbReference type="Proteomes" id="UP000281677">
    <property type="component" value="Unassembled WGS sequence"/>
</dbReference>
<evidence type="ECO:0000313" key="1">
    <source>
        <dbReference type="EMBL" id="RMZ24622.1"/>
    </source>
</evidence>
<evidence type="ECO:0000313" key="2">
    <source>
        <dbReference type="Proteomes" id="UP000281677"/>
    </source>
</evidence>
<dbReference type="AlphaFoldDB" id="A0A3M7IGU6"/>
<dbReference type="EMBL" id="QWIT01000404">
    <property type="protein sequence ID" value="RMZ24622.1"/>
    <property type="molecule type" value="Genomic_DNA"/>
</dbReference>
<accession>A0A3M7IGU6</accession>
<dbReference type="OrthoDB" id="3911563at2759"/>
<name>A0A3M7IGU6_HORWE</name>
<protein>
    <submittedName>
        <fullName evidence="1">Uncharacterized protein</fullName>
    </submittedName>
</protein>
<dbReference type="VEuPathDB" id="FungiDB:BTJ68_04139"/>
<proteinExistence type="predicted"/>
<comment type="caution">
    <text evidence="1">The sequence shown here is derived from an EMBL/GenBank/DDBJ whole genome shotgun (WGS) entry which is preliminary data.</text>
</comment>